<evidence type="ECO:0000313" key="1">
    <source>
        <dbReference type="EMBL" id="CAB4138335.1"/>
    </source>
</evidence>
<organism evidence="1">
    <name type="scientific">uncultured Caudovirales phage</name>
    <dbReference type="NCBI Taxonomy" id="2100421"/>
    <lineage>
        <taxon>Viruses</taxon>
        <taxon>Duplodnaviria</taxon>
        <taxon>Heunggongvirae</taxon>
        <taxon>Uroviricota</taxon>
        <taxon>Caudoviricetes</taxon>
        <taxon>Peduoviridae</taxon>
        <taxon>Maltschvirus</taxon>
        <taxon>Maltschvirus maltsch</taxon>
    </lineage>
</organism>
<reference evidence="1" key="1">
    <citation type="submission" date="2020-04" db="EMBL/GenBank/DDBJ databases">
        <authorList>
            <person name="Chiriac C."/>
            <person name="Salcher M."/>
            <person name="Ghai R."/>
            <person name="Kavagutti S V."/>
        </authorList>
    </citation>
    <scope>NUCLEOTIDE SEQUENCE</scope>
</reference>
<gene>
    <name evidence="1" type="ORF">UFOVP330_2</name>
</gene>
<name>A0A6J5LV52_9CAUD</name>
<proteinExistence type="predicted"/>
<sequence>MTKVREPTSIIDMVEMCRIANHRIADTKTFDDEIRTTARGVLEALSTSDCYELEEGVTKATDLMFETQFSGRDTDKLTLDKDCRLPSKACLFWSRGTNLRFPDREEEFPFAYLAIEEDIGVLVYLISPYFGAMLQGSYVPEVEGGLYGPESGSEDDRYLRIVHVLTVAAMCSILNQPSFTKREPVGSRQERRAAQRSGGYATDAWHRITWNIGEEVKAKLTRDEPVRCMPLHYTRGHWRRGQEGWSNTTQRKDGLWYQWIEGYWSGHPAFGIKKSYHAPKMGDAA</sequence>
<dbReference type="EMBL" id="LR796344">
    <property type="protein sequence ID" value="CAB4138335.1"/>
    <property type="molecule type" value="Genomic_DNA"/>
</dbReference>
<protein>
    <submittedName>
        <fullName evidence="1">Uncharacterized protein</fullName>
    </submittedName>
</protein>
<accession>A0A6J5LV52</accession>